<accession>A0A175YKL7</accession>
<dbReference type="Gene3D" id="3.30.200.20">
    <property type="entry name" value="Phosphorylase Kinase, domain 1"/>
    <property type="match status" value="1"/>
</dbReference>
<keyword evidence="6" id="KW-0472">Membrane</keyword>
<evidence type="ECO:0000256" key="6">
    <source>
        <dbReference type="ARBA" id="ARBA00023136"/>
    </source>
</evidence>
<evidence type="ECO:0000256" key="4">
    <source>
        <dbReference type="ARBA" id="ARBA00022737"/>
    </source>
</evidence>
<evidence type="ECO:0000256" key="2">
    <source>
        <dbReference type="ARBA" id="ARBA00022614"/>
    </source>
</evidence>
<gene>
    <name evidence="7" type="ORF">DCAR_028565</name>
</gene>
<keyword evidence="5" id="KW-1133">Transmembrane helix</keyword>
<dbReference type="GO" id="GO:0016020">
    <property type="term" value="C:membrane"/>
    <property type="evidence" value="ECO:0007669"/>
    <property type="project" value="UniProtKB-SubCell"/>
</dbReference>
<evidence type="ECO:0000256" key="5">
    <source>
        <dbReference type="ARBA" id="ARBA00022989"/>
    </source>
</evidence>
<comment type="subcellular location">
    <subcellularLocation>
        <location evidence="1">Membrane</location>
    </subcellularLocation>
</comment>
<reference evidence="7" key="1">
    <citation type="journal article" date="2016" name="Nat. Genet.">
        <title>A high-quality carrot genome assembly provides new insights into carotenoid accumulation and asterid genome evolution.</title>
        <authorList>
            <person name="Iorizzo M."/>
            <person name="Ellison S."/>
            <person name="Senalik D."/>
            <person name="Zeng P."/>
            <person name="Satapoomin P."/>
            <person name="Huang J."/>
            <person name="Bowman M."/>
            <person name="Iovene M."/>
            <person name="Sanseverino W."/>
            <person name="Cavagnaro P."/>
            <person name="Yildiz M."/>
            <person name="Macko-Podgorni A."/>
            <person name="Moranska E."/>
            <person name="Grzebelus E."/>
            <person name="Grzebelus D."/>
            <person name="Ashrafi H."/>
            <person name="Zheng Z."/>
            <person name="Cheng S."/>
            <person name="Spooner D."/>
            <person name="Van Deynze A."/>
            <person name="Simon P."/>
        </authorList>
    </citation>
    <scope>NUCLEOTIDE SEQUENCE [LARGE SCALE GENOMIC DNA]</scope>
    <source>
        <tissue evidence="7">Leaf</tissue>
    </source>
</reference>
<dbReference type="AlphaFoldDB" id="A0A175YKL7"/>
<evidence type="ECO:0000256" key="3">
    <source>
        <dbReference type="ARBA" id="ARBA00022692"/>
    </source>
</evidence>
<keyword evidence="2" id="KW-0433">Leucine-rich repeat</keyword>
<dbReference type="PANTHER" id="PTHR27008">
    <property type="entry name" value="OS04G0122200 PROTEIN"/>
    <property type="match status" value="1"/>
</dbReference>
<dbReference type="SUPFAM" id="SSF52058">
    <property type="entry name" value="L domain-like"/>
    <property type="match status" value="1"/>
</dbReference>
<dbReference type="PANTHER" id="PTHR27008:SF596">
    <property type="entry name" value="OS02G0215500 PROTEIN"/>
    <property type="match status" value="1"/>
</dbReference>
<evidence type="ECO:0008006" key="8">
    <source>
        <dbReference type="Google" id="ProtNLM"/>
    </source>
</evidence>
<sequence>MSYLGEIILYDTCFQGVIPQEVDGLFRLKVVRLGRNALEGNIPHTLEQAKRTKKMAAYSRSTTLSSVTVPYIHLHKATNGFSSTNLVGAGGFGSVYQGTSRHQYISSPSRKE</sequence>
<dbReference type="InterPro" id="IPR011009">
    <property type="entry name" value="Kinase-like_dom_sf"/>
</dbReference>
<comment type="caution">
    <text evidence="7">The sequence shown here is derived from an EMBL/GenBank/DDBJ whole genome shotgun (WGS) entry which is preliminary data.</text>
</comment>
<organism evidence="7">
    <name type="scientific">Daucus carota subsp. sativus</name>
    <name type="common">Carrot</name>
    <dbReference type="NCBI Taxonomy" id="79200"/>
    <lineage>
        <taxon>Eukaryota</taxon>
        <taxon>Viridiplantae</taxon>
        <taxon>Streptophyta</taxon>
        <taxon>Embryophyta</taxon>
        <taxon>Tracheophyta</taxon>
        <taxon>Spermatophyta</taxon>
        <taxon>Magnoliopsida</taxon>
        <taxon>eudicotyledons</taxon>
        <taxon>Gunneridae</taxon>
        <taxon>Pentapetalae</taxon>
        <taxon>asterids</taxon>
        <taxon>campanulids</taxon>
        <taxon>Apiales</taxon>
        <taxon>Apiaceae</taxon>
        <taxon>Apioideae</taxon>
        <taxon>Scandiceae</taxon>
        <taxon>Daucinae</taxon>
        <taxon>Daucus</taxon>
        <taxon>Daucus sect. Daucus</taxon>
    </lineage>
</organism>
<proteinExistence type="predicted"/>
<dbReference type="InterPro" id="IPR051809">
    <property type="entry name" value="Plant_receptor-like_S/T_kinase"/>
</dbReference>
<evidence type="ECO:0000256" key="1">
    <source>
        <dbReference type="ARBA" id="ARBA00004370"/>
    </source>
</evidence>
<evidence type="ECO:0000313" key="7">
    <source>
        <dbReference type="EMBL" id="KZM84013.1"/>
    </source>
</evidence>
<keyword evidence="3" id="KW-0812">Transmembrane</keyword>
<dbReference type="Gramene" id="KZM84013">
    <property type="protein sequence ID" value="KZM84013"/>
    <property type="gene ID" value="DCAR_028565"/>
</dbReference>
<keyword evidence="4" id="KW-0677">Repeat</keyword>
<dbReference type="InterPro" id="IPR032675">
    <property type="entry name" value="LRR_dom_sf"/>
</dbReference>
<protein>
    <recommendedName>
        <fullName evidence="8">Protein kinase domain-containing protein</fullName>
    </recommendedName>
</protein>
<dbReference type="EMBL" id="LNRQ01000008">
    <property type="protein sequence ID" value="KZM84013.1"/>
    <property type="molecule type" value="Genomic_DNA"/>
</dbReference>
<name>A0A175YKL7_DAUCS</name>
<dbReference type="SUPFAM" id="SSF56112">
    <property type="entry name" value="Protein kinase-like (PK-like)"/>
    <property type="match status" value="1"/>
</dbReference>
<dbReference type="Gene3D" id="3.80.10.10">
    <property type="entry name" value="Ribonuclease Inhibitor"/>
    <property type="match status" value="1"/>
</dbReference>